<accession>A0ABW3RVI1</accession>
<keyword evidence="5" id="KW-1185">Reference proteome</keyword>
<feature type="domain" description="HTH tetR-type" evidence="3">
    <location>
        <begin position="1"/>
        <end position="55"/>
    </location>
</feature>
<organism evidence="4 5">
    <name type="scientific">Paenibacillus puldeungensis</name>
    <dbReference type="NCBI Taxonomy" id="696536"/>
    <lineage>
        <taxon>Bacteria</taxon>
        <taxon>Bacillati</taxon>
        <taxon>Bacillota</taxon>
        <taxon>Bacilli</taxon>
        <taxon>Bacillales</taxon>
        <taxon>Paenibacillaceae</taxon>
        <taxon>Paenibacillus</taxon>
    </lineage>
</organism>
<gene>
    <name evidence="4" type="ORF">ACFQ3W_09450</name>
</gene>
<protein>
    <submittedName>
        <fullName evidence="4">TetR/AcrR family transcriptional regulator</fullName>
    </submittedName>
</protein>
<dbReference type="SUPFAM" id="SSF46689">
    <property type="entry name" value="Homeodomain-like"/>
    <property type="match status" value="1"/>
</dbReference>
<dbReference type="InterPro" id="IPR001647">
    <property type="entry name" value="HTH_TetR"/>
</dbReference>
<evidence type="ECO:0000256" key="2">
    <source>
        <dbReference type="PROSITE-ProRule" id="PRU00335"/>
    </source>
</evidence>
<dbReference type="Gene3D" id="1.10.357.10">
    <property type="entry name" value="Tetracycline Repressor, domain 2"/>
    <property type="match status" value="1"/>
</dbReference>
<dbReference type="PRINTS" id="PR00455">
    <property type="entry name" value="HTHTETR"/>
</dbReference>
<reference evidence="5" key="1">
    <citation type="journal article" date="2019" name="Int. J. Syst. Evol. Microbiol.">
        <title>The Global Catalogue of Microorganisms (GCM) 10K type strain sequencing project: providing services to taxonomists for standard genome sequencing and annotation.</title>
        <authorList>
            <consortium name="The Broad Institute Genomics Platform"/>
            <consortium name="The Broad Institute Genome Sequencing Center for Infectious Disease"/>
            <person name="Wu L."/>
            <person name="Ma J."/>
        </authorList>
    </citation>
    <scope>NUCLEOTIDE SEQUENCE [LARGE SCALE GENOMIC DNA]</scope>
    <source>
        <strain evidence="5">CCUG 59189</strain>
    </source>
</reference>
<name>A0ABW3RVI1_9BACL</name>
<evidence type="ECO:0000313" key="4">
    <source>
        <dbReference type="EMBL" id="MFD1176523.1"/>
    </source>
</evidence>
<dbReference type="PANTHER" id="PTHR43479:SF11">
    <property type="entry name" value="ACREF_ENVCD OPERON REPRESSOR-RELATED"/>
    <property type="match status" value="1"/>
</dbReference>
<proteinExistence type="predicted"/>
<sequence>MLQAAREIMKDEGIENISIRKIADKIEYSPAIVYHYFKDKEEILNQIVMGTYHQMTEDLSSFPPTGSPEEKLKMRMRKYIERMTTMGDEFKMIMLNESPAILDHTAVLFEGASTARPALGVLRQSLQAFYHAQDRFIEDDQIEITAQIIWTSMFGLILRIITEKVEEEHKRRLIDDFLEFCIQALN</sequence>
<keyword evidence="1 2" id="KW-0238">DNA-binding</keyword>
<evidence type="ECO:0000256" key="1">
    <source>
        <dbReference type="ARBA" id="ARBA00023125"/>
    </source>
</evidence>
<evidence type="ECO:0000313" key="5">
    <source>
        <dbReference type="Proteomes" id="UP001597262"/>
    </source>
</evidence>
<dbReference type="PROSITE" id="PS50977">
    <property type="entry name" value="HTH_TETR_2"/>
    <property type="match status" value="1"/>
</dbReference>
<dbReference type="Proteomes" id="UP001597262">
    <property type="component" value="Unassembled WGS sequence"/>
</dbReference>
<dbReference type="InterPro" id="IPR009057">
    <property type="entry name" value="Homeodomain-like_sf"/>
</dbReference>
<evidence type="ECO:0000259" key="3">
    <source>
        <dbReference type="PROSITE" id="PS50977"/>
    </source>
</evidence>
<dbReference type="EMBL" id="JBHTLM010000005">
    <property type="protein sequence ID" value="MFD1176523.1"/>
    <property type="molecule type" value="Genomic_DNA"/>
</dbReference>
<dbReference type="PANTHER" id="PTHR43479">
    <property type="entry name" value="ACREF/ENVCD OPERON REPRESSOR-RELATED"/>
    <property type="match status" value="1"/>
</dbReference>
<comment type="caution">
    <text evidence="4">The sequence shown here is derived from an EMBL/GenBank/DDBJ whole genome shotgun (WGS) entry which is preliminary data.</text>
</comment>
<dbReference type="RefSeq" id="WP_379319061.1">
    <property type="nucleotide sequence ID" value="NZ_JBHTLM010000005.1"/>
</dbReference>
<dbReference type="Pfam" id="PF00440">
    <property type="entry name" value="TetR_N"/>
    <property type="match status" value="1"/>
</dbReference>
<feature type="DNA-binding region" description="H-T-H motif" evidence="2">
    <location>
        <begin position="18"/>
        <end position="37"/>
    </location>
</feature>
<dbReference type="InterPro" id="IPR050624">
    <property type="entry name" value="HTH-type_Tx_Regulator"/>
</dbReference>